<dbReference type="GO" id="GO:0005524">
    <property type="term" value="F:ATP binding"/>
    <property type="evidence" value="ECO:0007669"/>
    <property type="project" value="UniProtKB-KW"/>
</dbReference>
<dbReference type="SMART" id="SM00387">
    <property type="entry name" value="HATPase_c"/>
    <property type="match status" value="1"/>
</dbReference>
<keyword evidence="19" id="KW-1185">Reference proteome</keyword>
<dbReference type="SUPFAM" id="SSF55874">
    <property type="entry name" value="ATPase domain of HSP90 chaperone/DNA topoisomerase II/histidine kinase"/>
    <property type="match status" value="1"/>
</dbReference>
<evidence type="ECO:0000256" key="5">
    <source>
        <dbReference type="ARBA" id="ARBA00022519"/>
    </source>
</evidence>
<evidence type="ECO:0000259" key="17">
    <source>
        <dbReference type="PROSITE" id="PS50885"/>
    </source>
</evidence>
<evidence type="ECO:0000256" key="9">
    <source>
        <dbReference type="ARBA" id="ARBA00022741"/>
    </source>
</evidence>
<dbReference type="InterPro" id="IPR036890">
    <property type="entry name" value="HATPase_C_sf"/>
</dbReference>
<dbReference type="Gene3D" id="3.30.565.10">
    <property type="entry name" value="Histidine kinase-like ATPase, C-terminal domain"/>
    <property type="match status" value="1"/>
</dbReference>
<evidence type="ECO:0000256" key="7">
    <source>
        <dbReference type="ARBA" id="ARBA00022679"/>
    </source>
</evidence>
<dbReference type="Gene3D" id="1.10.8.500">
    <property type="entry name" value="HAMP domain in histidine kinase"/>
    <property type="match status" value="1"/>
</dbReference>
<sequence>MAGQTLLLLVVGLTLSHAVSMIFYAHDRDALLAATGGREFAHRATTVVQVVAAVPAPLRDRVARATEAADLDVAVNPQNPLVHDHENDWRARLIRQLLLEELGPAYRDRIMVQVLDALPEDTVGLASLNPLTRADVRTSVGLGDGTWVTVSGALPEASAAPSGGAVASTVIMFAGVLGLSVIVVRRMTRPLRDLARAAERLGRDVTAPPLDERGPDEVRRATGAFNDMQARLRRFVEDRTQMLAAISHDLRTPITLLRLRAEFIDDDEERDKTLSTLAEMEDMIRSTLAFAREDAETEPMQQVDVSALVQSLCDDLAEAGQPVACAEAPTCVMACRPQALRRAVSNLVQNAVRYGGRAVVTLERAADAVLIHVDDDGPGIAEDQMERVFRPFYRVEASRGRATGGVGLGLSIVASVAHAHGGDVRLANRAGGGLRASLRLPVARGGSGRS</sequence>
<dbReference type="CDD" id="cd00075">
    <property type="entry name" value="HATPase"/>
    <property type="match status" value="1"/>
</dbReference>
<dbReference type="STRING" id="1238182.C882_0626"/>
<reference evidence="18 19" key="1">
    <citation type="journal article" date="2013" name="Genome Announc.">
        <title>Draft Genome Sequence of an Alphaproteobacterium, Caenispirillum salinarum AK4(T), Isolated from a Solar Saltern.</title>
        <authorList>
            <person name="Khatri I."/>
            <person name="Singh A."/>
            <person name="Korpole S."/>
            <person name="Pinnaka A.K."/>
            <person name="Subramanian S."/>
        </authorList>
    </citation>
    <scope>NUCLEOTIDE SEQUENCE [LARGE SCALE GENOMIC DNA]</scope>
    <source>
        <strain evidence="18 19">AK4</strain>
    </source>
</reference>
<feature type="domain" description="HAMP" evidence="17">
    <location>
        <begin position="185"/>
        <end position="237"/>
    </location>
</feature>
<dbReference type="SMART" id="SM00388">
    <property type="entry name" value="HisKA"/>
    <property type="match status" value="1"/>
</dbReference>
<comment type="subcellular location">
    <subcellularLocation>
        <location evidence="2">Cell inner membrane</location>
        <topology evidence="2">Multi-pass membrane protein</topology>
    </subcellularLocation>
</comment>
<evidence type="ECO:0000259" key="16">
    <source>
        <dbReference type="PROSITE" id="PS50109"/>
    </source>
</evidence>
<dbReference type="eggNOG" id="COG2205">
    <property type="taxonomic scope" value="Bacteria"/>
</dbReference>
<evidence type="ECO:0000256" key="1">
    <source>
        <dbReference type="ARBA" id="ARBA00000085"/>
    </source>
</evidence>
<dbReference type="PANTHER" id="PTHR44936:SF5">
    <property type="entry name" value="SENSOR HISTIDINE KINASE ENVZ"/>
    <property type="match status" value="1"/>
</dbReference>
<dbReference type="SUPFAM" id="SSF47384">
    <property type="entry name" value="Homodimeric domain of signal transducing histidine kinase"/>
    <property type="match status" value="1"/>
</dbReference>
<dbReference type="PRINTS" id="PR00344">
    <property type="entry name" value="BCTRLSENSOR"/>
</dbReference>
<feature type="transmembrane region" description="Helical" evidence="15">
    <location>
        <begin position="165"/>
        <end position="184"/>
    </location>
</feature>
<keyword evidence="4" id="KW-1003">Cell membrane</keyword>
<dbReference type="SUPFAM" id="SSF158472">
    <property type="entry name" value="HAMP domain-like"/>
    <property type="match status" value="1"/>
</dbReference>
<dbReference type="GO" id="GO:0005886">
    <property type="term" value="C:plasma membrane"/>
    <property type="evidence" value="ECO:0007669"/>
    <property type="project" value="UniProtKB-SubCell"/>
</dbReference>
<dbReference type="SMART" id="SM00304">
    <property type="entry name" value="HAMP"/>
    <property type="match status" value="1"/>
</dbReference>
<dbReference type="CDD" id="cd00082">
    <property type="entry name" value="HisKA"/>
    <property type="match status" value="1"/>
</dbReference>
<keyword evidence="14 15" id="KW-0472">Membrane</keyword>
<dbReference type="EC" id="2.7.13.3" evidence="3"/>
<keyword evidence="12 15" id="KW-1133">Transmembrane helix</keyword>
<proteinExistence type="predicted"/>
<dbReference type="GO" id="GO:0000155">
    <property type="term" value="F:phosphorelay sensor kinase activity"/>
    <property type="evidence" value="ECO:0007669"/>
    <property type="project" value="InterPro"/>
</dbReference>
<dbReference type="InterPro" id="IPR003594">
    <property type="entry name" value="HATPase_dom"/>
</dbReference>
<dbReference type="AlphaFoldDB" id="K9HED8"/>
<evidence type="ECO:0000256" key="4">
    <source>
        <dbReference type="ARBA" id="ARBA00022475"/>
    </source>
</evidence>
<keyword evidence="10 18" id="KW-0418">Kinase</keyword>
<evidence type="ECO:0000256" key="3">
    <source>
        <dbReference type="ARBA" id="ARBA00012438"/>
    </source>
</evidence>
<dbReference type="InterPro" id="IPR003660">
    <property type="entry name" value="HAMP_dom"/>
</dbReference>
<evidence type="ECO:0000256" key="10">
    <source>
        <dbReference type="ARBA" id="ARBA00022777"/>
    </source>
</evidence>
<dbReference type="CDD" id="cd06225">
    <property type="entry name" value="HAMP"/>
    <property type="match status" value="1"/>
</dbReference>
<keyword evidence="8 15" id="KW-0812">Transmembrane</keyword>
<dbReference type="Pfam" id="PF02518">
    <property type="entry name" value="HATPase_c"/>
    <property type="match status" value="1"/>
</dbReference>
<dbReference type="Pfam" id="PF00672">
    <property type="entry name" value="HAMP"/>
    <property type="match status" value="1"/>
</dbReference>
<accession>K9HED8</accession>
<evidence type="ECO:0000313" key="18">
    <source>
        <dbReference type="EMBL" id="EKV28863.1"/>
    </source>
</evidence>
<keyword evidence="6" id="KW-0597">Phosphoprotein</keyword>
<comment type="catalytic activity">
    <reaction evidence="1">
        <text>ATP + protein L-histidine = ADP + protein N-phospho-L-histidine.</text>
        <dbReference type="EC" id="2.7.13.3"/>
    </reaction>
</comment>
<keyword evidence="13" id="KW-0902">Two-component regulatory system</keyword>
<evidence type="ECO:0000256" key="8">
    <source>
        <dbReference type="ARBA" id="ARBA00022692"/>
    </source>
</evidence>
<dbReference type="Proteomes" id="UP000009881">
    <property type="component" value="Unassembled WGS sequence"/>
</dbReference>
<dbReference type="InterPro" id="IPR003661">
    <property type="entry name" value="HisK_dim/P_dom"/>
</dbReference>
<dbReference type="InterPro" id="IPR005467">
    <property type="entry name" value="His_kinase_dom"/>
</dbReference>
<name>K9HED8_9PROT</name>
<dbReference type="InterPro" id="IPR036097">
    <property type="entry name" value="HisK_dim/P_sf"/>
</dbReference>
<dbReference type="PROSITE" id="PS50109">
    <property type="entry name" value="HIS_KIN"/>
    <property type="match status" value="1"/>
</dbReference>
<dbReference type="PROSITE" id="PS50885">
    <property type="entry name" value="HAMP"/>
    <property type="match status" value="1"/>
</dbReference>
<evidence type="ECO:0000256" key="2">
    <source>
        <dbReference type="ARBA" id="ARBA00004429"/>
    </source>
</evidence>
<evidence type="ECO:0000256" key="14">
    <source>
        <dbReference type="ARBA" id="ARBA00023136"/>
    </source>
</evidence>
<protein>
    <recommendedName>
        <fullName evidence="3">histidine kinase</fullName>
        <ecNumber evidence="3">2.7.13.3</ecNumber>
    </recommendedName>
</protein>
<organism evidence="18 19">
    <name type="scientific">Caenispirillum salinarum AK4</name>
    <dbReference type="NCBI Taxonomy" id="1238182"/>
    <lineage>
        <taxon>Bacteria</taxon>
        <taxon>Pseudomonadati</taxon>
        <taxon>Pseudomonadota</taxon>
        <taxon>Alphaproteobacteria</taxon>
        <taxon>Rhodospirillales</taxon>
        <taxon>Novispirillaceae</taxon>
        <taxon>Caenispirillum</taxon>
    </lineage>
</organism>
<evidence type="ECO:0000256" key="13">
    <source>
        <dbReference type="ARBA" id="ARBA00023012"/>
    </source>
</evidence>
<dbReference type="InterPro" id="IPR050980">
    <property type="entry name" value="2C_sensor_his_kinase"/>
</dbReference>
<keyword evidence="5" id="KW-0997">Cell inner membrane</keyword>
<evidence type="ECO:0000256" key="12">
    <source>
        <dbReference type="ARBA" id="ARBA00022989"/>
    </source>
</evidence>
<gene>
    <name evidence="18" type="ORF">C882_0626</name>
</gene>
<evidence type="ECO:0000256" key="15">
    <source>
        <dbReference type="SAM" id="Phobius"/>
    </source>
</evidence>
<evidence type="ECO:0000256" key="6">
    <source>
        <dbReference type="ARBA" id="ARBA00022553"/>
    </source>
</evidence>
<dbReference type="EMBL" id="ANHY01000014">
    <property type="protein sequence ID" value="EKV28863.1"/>
    <property type="molecule type" value="Genomic_DNA"/>
</dbReference>
<dbReference type="PANTHER" id="PTHR44936">
    <property type="entry name" value="SENSOR PROTEIN CREC"/>
    <property type="match status" value="1"/>
</dbReference>
<comment type="caution">
    <text evidence="18">The sequence shown here is derived from an EMBL/GenBank/DDBJ whole genome shotgun (WGS) entry which is preliminary data.</text>
</comment>
<keyword evidence="9" id="KW-0547">Nucleotide-binding</keyword>
<keyword evidence="11" id="KW-0067">ATP-binding</keyword>
<dbReference type="InterPro" id="IPR004358">
    <property type="entry name" value="Sig_transdc_His_kin-like_C"/>
</dbReference>
<evidence type="ECO:0000256" key="11">
    <source>
        <dbReference type="ARBA" id="ARBA00022840"/>
    </source>
</evidence>
<evidence type="ECO:0000313" key="19">
    <source>
        <dbReference type="Proteomes" id="UP000009881"/>
    </source>
</evidence>
<keyword evidence="7" id="KW-0808">Transferase</keyword>
<dbReference type="Gene3D" id="1.10.287.130">
    <property type="match status" value="1"/>
</dbReference>
<dbReference type="Pfam" id="PF00512">
    <property type="entry name" value="HisKA"/>
    <property type="match status" value="1"/>
</dbReference>
<feature type="domain" description="Histidine kinase" evidence="16">
    <location>
        <begin position="245"/>
        <end position="444"/>
    </location>
</feature>